<evidence type="ECO:0000313" key="10">
    <source>
        <dbReference type="Proteomes" id="UP001147782"/>
    </source>
</evidence>
<dbReference type="GO" id="GO:0016020">
    <property type="term" value="C:membrane"/>
    <property type="evidence" value="ECO:0007669"/>
    <property type="project" value="UniProtKB-SubCell"/>
</dbReference>
<dbReference type="InterPro" id="IPR005829">
    <property type="entry name" value="Sugar_transporter_CS"/>
</dbReference>
<dbReference type="GO" id="GO:0005351">
    <property type="term" value="F:carbohydrate:proton symporter activity"/>
    <property type="evidence" value="ECO:0007669"/>
    <property type="project" value="TreeGrafter"/>
</dbReference>
<dbReference type="InterPro" id="IPR003663">
    <property type="entry name" value="Sugar/inositol_transpt"/>
</dbReference>
<evidence type="ECO:0000259" key="8">
    <source>
        <dbReference type="PROSITE" id="PS50850"/>
    </source>
</evidence>
<dbReference type="PROSITE" id="PS50850">
    <property type="entry name" value="MFS"/>
    <property type="match status" value="1"/>
</dbReference>
<dbReference type="AlphaFoldDB" id="A0A9W9UXG0"/>
<feature type="transmembrane region" description="Helical" evidence="7">
    <location>
        <begin position="267"/>
        <end position="288"/>
    </location>
</feature>
<evidence type="ECO:0000256" key="7">
    <source>
        <dbReference type="SAM" id="Phobius"/>
    </source>
</evidence>
<evidence type="ECO:0000256" key="1">
    <source>
        <dbReference type="ARBA" id="ARBA00004141"/>
    </source>
</evidence>
<dbReference type="InterPro" id="IPR020846">
    <property type="entry name" value="MFS_dom"/>
</dbReference>
<reference evidence="9" key="1">
    <citation type="submission" date="2022-11" db="EMBL/GenBank/DDBJ databases">
        <authorList>
            <person name="Petersen C."/>
        </authorList>
    </citation>
    <scope>NUCLEOTIDE SEQUENCE</scope>
    <source>
        <strain evidence="9">IBT 29864</strain>
    </source>
</reference>
<protein>
    <recommendedName>
        <fullName evidence="8">Major facilitator superfamily (MFS) profile domain-containing protein</fullName>
    </recommendedName>
</protein>
<dbReference type="EMBL" id="JAPZBS010000009">
    <property type="protein sequence ID" value="KAJ5358720.1"/>
    <property type="molecule type" value="Genomic_DNA"/>
</dbReference>
<dbReference type="OrthoDB" id="6133115at2759"/>
<comment type="caution">
    <text evidence="9">The sequence shown here is derived from an EMBL/GenBank/DDBJ whole genome shotgun (WGS) entry which is preliminary data.</text>
</comment>
<feature type="transmembrane region" description="Helical" evidence="7">
    <location>
        <begin position="363"/>
        <end position="387"/>
    </location>
</feature>
<sequence>MPLRGKQLMGGVTAACGLGFLLFGYDQGVMGGVIGSATFVKQFNDPNALTQGLITGLYDLGCLIGSIAAFFFSEPIGRKKSICTGSFVVCLGTILQVTAFSVGHLIAGRIVTGIGIGINTSIIPTWQSEVCSARHRGQLVTIEAALIICGLAISNWVCFVPFLVESPRWLANHKSLAEAAKTIAQLKDVPEDDPEVTSIIREIEMALEEESSASAWYTIFTNGGEQNFRRMMLGVGGLYMQQMCGINSIGYYLPVILQQYIGLSNTLSLILASVAATQFFIISLTPIWFIERAGRRNCMIWGAIAQAIIMALLCVGFAIGTKTALAMMVAMFFLFDDAFAVSFLNVPWMYAPEINSLKMRTKGGAAAAASNWLFNGIVVTVTPMGLANLRWRYYLIFVVLNLSFIPLIYFCYPETKGVTLEQMDHIFIGKGTGLSALTQGVKESIYVKRHYQQEIENIDEESGIEEEGRKDAQQMHIEMATA</sequence>
<dbReference type="InterPro" id="IPR005828">
    <property type="entry name" value="MFS_sugar_transport-like"/>
</dbReference>
<organism evidence="9 10">
    <name type="scientific">Penicillium cataractarum</name>
    <dbReference type="NCBI Taxonomy" id="2100454"/>
    <lineage>
        <taxon>Eukaryota</taxon>
        <taxon>Fungi</taxon>
        <taxon>Dikarya</taxon>
        <taxon>Ascomycota</taxon>
        <taxon>Pezizomycotina</taxon>
        <taxon>Eurotiomycetes</taxon>
        <taxon>Eurotiomycetidae</taxon>
        <taxon>Eurotiales</taxon>
        <taxon>Aspergillaceae</taxon>
        <taxon>Penicillium</taxon>
    </lineage>
</organism>
<dbReference type="InterPro" id="IPR050360">
    <property type="entry name" value="MFS_Sugar_Transporters"/>
</dbReference>
<reference evidence="9" key="2">
    <citation type="journal article" date="2023" name="IMA Fungus">
        <title>Comparative genomic study of the Penicillium genus elucidates a diverse pangenome and 15 lateral gene transfer events.</title>
        <authorList>
            <person name="Petersen C."/>
            <person name="Sorensen T."/>
            <person name="Nielsen M.R."/>
            <person name="Sondergaard T.E."/>
            <person name="Sorensen J.L."/>
            <person name="Fitzpatrick D.A."/>
            <person name="Frisvad J.C."/>
            <person name="Nielsen K.L."/>
        </authorList>
    </citation>
    <scope>NUCLEOTIDE SEQUENCE</scope>
    <source>
        <strain evidence="9">IBT 29864</strain>
    </source>
</reference>
<feature type="transmembrane region" description="Helical" evidence="7">
    <location>
        <begin position="393"/>
        <end position="412"/>
    </location>
</feature>
<evidence type="ECO:0000256" key="3">
    <source>
        <dbReference type="ARBA" id="ARBA00022448"/>
    </source>
</evidence>
<dbReference type="RefSeq" id="XP_056550006.1">
    <property type="nucleotide sequence ID" value="XM_056704046.1"/>
</dbReference>
<feature type="domain" description="Major facilitator superfamily (MFS) profile" evidence="8">
    <location>
        <begin position="12"/>
        <end position="416"/>
    </location>
</feature>
<dbReference type="Pfam" id="PF00083">
    <property type="entry name" value="Sugar_tr"/>
    <property type="match status" value="2"/>
</dbReference>
<gene>
    <name evidence="9" type="ORF">N7496_011133</name>
</gene>
<comment type="similarity">
    <text evidence="2">Belongs to the major facilitator superfamily. Sugar transporter (TC 2.A.1.1) family.</text>
</comment>
<feature type="transmembrane region" description="Helical" evidence="7">
    <location>
        <begin position="238"/>
        <end position="261"/>
    </location>
</feature>
<dbReference type="Proteomes" id="UP001147782">
    <property type="component" value="Unassembled WGS sequence"/>
</dbReference>
<dbReference type="PRINTS" id="PR00171">
    <property type="entry name" value="SUGRTRNSPORT"/>
</dbReference>
<keyword evidence="5 7" id="KW-1133">Transmembrane helix</keyword>
<dbReference type="InterPro" id="IPR036259">
    <property type="entry name" value="MFS_trans_sf"/>
</dbReference>
<evidence type="ECO:0000256" key="2">
    <source>
        <dbReference type="ARBA" id="ARBA00010992"/>
    </source>
</evidence>
<dbReference type="PANTHER" id="PTHR48022">
    <property type="entry name" value="PLASTIDIC GLUCOSE TRANSPORTER 4"/>
    <property type="match status" value="1"/>
</dbReference>
<name>A0A9W9UXG0_9EURO</name>
<keyword evidence="3" id="KW-0813">Transport</keyword>
<comment type="subcellular location">
    <subcellularLocation>
        <location evidence="1">Membrane</location>
        <topology evidence="1">Multi-pass membrane protein</topology>
    </subcellularLocation>
</comment>
<evidence type="ECO:0000256" key="4">
    <source>
        <dbReference type="ARBA" id="ARBA00022692"/>
    </source>
</evidence>
<evidence type="ECO:0000256" key="5">
    <source>
        <dbReference type="ARBA" id="ARBA00022989"/>
    </source>
</evidence>
<dbReference type="GeneID" id="81443225"/>
<keyword evidence="6 7" id="KW-0472">Membrane</keyword>
<feature type="transmembrane region" description="Helical" evidence="7">
    <location>
        <begin position="144"/>
        <end position="164"/>
    </location>
</feature>
<evidence type="ECO:0000256" key="6">
    <source>
        <dbReference type="ARBA" id="ARBA00023136"/>
    </source>
</evidence>
<dbReference type="Gene3D" id="1.20.1250.20">
    <property type="entry name" value="MFS general substrate transporter like domains"/>
    <property type="match status" value="1"/>
</dbReference>
<feature type="transmembrane region" description="Helical" evidence="7">
    <location>
        <begin position="300"/>
        <end position="319"/>
    </location>
</feature>
<keyword evidence="4 7" id="KW-0812">Transmembrane</keyword>
<feature type="transmembrane region" description="Helical" evidence="7">
    <location>
        <begin position="325"/>
        <end position="351"/>
    </location>
</feature>
<dbReference type="PROSITE" id="PS00216">
    <property type="entry name" value="SUGAR_TRANSPORT_1"/>
    <property type="match status" value="1"/>
</dbReference>
<dbReference type="SUPFAM" id="SSF103473">
    <property type="entry name" value="MFS general substrate transporter"/>
    <property type="match status" value="1"/>
</dbReference>
<keyword evidence="10" id="KW-1185">Reference proteome</keyword>
<feature type="transmembrane region" description="Helical" evidence="7">
    <location>
        <begin position="85"/>
        <end position="107"/>
    </location>
</feature>
<proteinExistence type="inferred from homology"/>
<feature type="transmembrane region" description="Helical" evidence="7">
    <location>
        <begin position="55"/>
        <end position="73"/>
    </location>
</feature>
<dbReference type="PANTHER" id="PTHR48022:SF28">
    <property type="entry name" value="MAJOR FACILITATOR SUPERFAMILY (MFS) PROFILE DOMAIN-CONTAINING PROTEIN-RELATED"/>
    <property type="match status" value="1"/>
</dbReference>
<accession>A0A9W9UXG0</accession>
<evidence type="ECO:0000313" key="9">
    <source>
        <dbReference type="EMBL" id="KAJ5358720.1"/>
    </source>
</evidence>